<keyword evidence="2" id="KW-1185">Reference proteome</keyword>
<reference evidence="1 2" key="1">
    <citation type="submission" date="2016-11" db="EMBL/GenBank/DDBJ databases">
        <authorList>
            <person name="Jaros S."/>
            <person name="Januszkiewicz K."/>
            <person name="Wedrychowicz H."/>
        </authorList>
    </citation>
    <scope>NUCLEOTIDE SEQUENCE [LARGE SCALE GENOMIC DNA]</scope>
    <source>
        <strain evidence="1 2">DSM 25479</strain>
    </source>
</reference>
<organism evidence="1 2">
    <name type="scientific">Cruoricaptor ignavus</name>
    <dbReference type="NCBI Taxonomy" id="1118202"/>
    <lineage>
        <taxon>Bacteria</taxon>
        <taxon>Pseudomonadati</taxon>
        <taxon>Bacteroidota</taxon>
        <taxon>Flavobacteriia</taxon>
        <taxon>Flavobacteriales</taxon>
        <taxon>Weeksellaceae</taxon>
        <taxon>Cruoricaptor</taxon>
    </lineage>
</organism>
<gene>
    <name evidence="1" type="ORF">SAMN05443429_10256</name>
</gene>
<accession>A0A1M6BMA7</accession>
<dbReference type="Proteomes" id="UP000184335">
    <property type="component" value="Unassembled WGS sequence"/>
</dbReference>
<evidence type="ECO:0000313" key="1">
    <source>
        <dbReference type="EMBL" id="SHI49855.1"/>
    </source>
</evidence>
<name>A0A1M6BMA7_9FLAO</name>
<evidence type="ECO:0000313" key="2">
    <source>
        <dbReference type="Proteomes" id="UP000184335"/>
    </source>
</evidence>
<dbReference type="STRING" id="1118202.SAMN05443429_10256"/>
<proteinExistence type="predicted"/>
<dbReference type="EMBL" id="FQYI01000002">
    <property type="protein sequence ID" value="SHI49855.1"/>
    <property type="molecule type" value="Genomic_DNA"/>
</dbReference>
<sequence length="99" mass="12139">MQKQLIIFFQFLEYQIESPEKFEIITYVNQNPNIYKKIFNSQYETRICRTFPLCLPEMKSEDYIHLKNINNRRKSIRKYSQEALSYSDLSDFLSIFYSR</sequence>
<dbReference type="AlphaFoldDB" id="A0A1M6BMA7"/>
<protein>
    <submittedName>
        <fullName evidence="1">Uncharacterized protein</fullName>
    </submittedName>
</protein>